<dbReference type="SUPFAM" id="SSF50494">
    <property type="entry name" value="Trypsin-like serine proteases"/>
    <property type="match status" value="1"/>
</dbReference>
<keyword evidence="4" id="KW-0720">Serine protease</keyword>
<dbReference type="InterPro" id="IPR043504">
    <property type="entry name" value="Peptidase_S1_PA_chymotrypsin"/>
</dbReference>
<evidence type="ECO:0000256" key="4">
    <source>
        <dbReference type="ARBA" id="ARBA00022825"/>
    </source>
</evidence>
<keyword evidence="8" id="KW-1185">Reference proteome</keyword>
<protein>
    <submittedName>
        <fullName evidence="7">Serine protease</fullName>
    </submittedName>
</protein>
<gene>
    <name evidence="7" type="ORF">SMD44_08834</name>
</gene>
<organism evidence="7 8">
    <name type="scientific">Streptomyces alboflavus</name>
    <dbReference type="NCBI Taxonomy" id="67267"/>
    <lineage>
        <taxon>Bacteria</taxon>
        <taxon>Bacillati</taxon>
        <taxon>Actinomycetota</taxon>
        <taxon>Actinomycetes</taxon>
        <taxon>Kitasatosporales</taxon>
        <taxon>Streptomycetaceae</taxon>
        <taxon>Streptomyces</taxon>
    </lineage>
</organism>
<dbReference type="Gene3D" id="2.40.10.10">
    <property type="entry name" value="Trypsin-like serine proteases"/>
    <property type="match status" value="1"/>
</dbReference>
<dbReference type="EMBL" id="CP021748">
    <property type="protein sequence ID" value="ARX89347.1"/>
    <property type="molecule type" value="Genomic_DNA"/>
</dbReference>
<dbReference type="KEGG" id="salf:SMD44_08834"/>
<evidence type="ECO:0000313" key="7">
    <source>
        <dbReference type="EMBL" id="ARX89347.1"/>
    </source>
</evidence>
<dbReference type="GO" id="GO:0004252">
    <property type="term" value="F:serine-type endopeptidase activity"/>
    <property type="evidence" value="ECO:0007669"/>
    <property type="project" value="InterPro"/>
</dbReference>
<comment type="similarity">
    <text evidence="1">Belongs to the peptidase S1 family.</text>
</comment>
<evidence type="ECO:0000256" key="1">
    <source>
        <dbReference type="ARBA" id="ARBA00007664"/>
    </source>
</evidence>
<evidence type="ECO:0000256" key="2">
    <source>
        <dbReference type="ARBA" id="ARBA00022670"/>
    </source>
</evidence>
<accession>A0A1Z1WSG7</accession>
<evidence type="ECO:0000256" key="3">
    <source>
        <dbReference type="ARBA" id="ARBA00022801"/>
    </source>
</evidence>
<keyword evidence="3" id="KW-0378">Hydrolase</keyword>
<dbReference type="InterPro" id="IPR001316">
    <property type="entry name" value="Pept_S1A_streptogrisin"/>
</dbReference>
<dbReference type="PRINTS" id="PR00861">
    <property type="entry name" value="ALYTICPTASE"/>
</dbReference>
<dbReference type="Proteomes" id="UP000195880">
    <property type="component" value="Chromosome"/>
</dbReference>
<dbReference type="GO" id="GO:0006508">
    <property type="term" value="P:proteolysis"/>
    <property type="evidence" value="ECO:0007669"/>
    <property type="project" value="UniProtKB-KW"/>
</dbReference>
<dbReference type="Pfam" id="PF00089">
    <property type="entry name" value="Trypsin"/>
    <property type="match status" value="1"/>
</dbReference>
<dbReference type="AlphaFoldDB" id="A0A1Z1WSG7"/>
<evidence type="ECO:0000259" key="6">
    <source>
        <dbReference type="Pfam" id="PF00089"/>
    </source>
</evidence>
<keyword evidence="5" id="KW-1015">Disulfide bond</keyword>
<dbReference type="eggNOG" id="COG0265">
    <property type="taxonomic scope" value="Bacteria"/>
</dbReference>
<dbReference type="CDD" id="cd21112">
    <property type="entry name" value="alphaLP-like"/>
    <property type="match status" value="1"/>
</dbReference>
<dbReference type="InterPro" id="IPR009003">
    <property type="entry name" value="Peptidase_S1_PA"/>
</dbReference>
<proteinExistence type="inferred from homology"/>
<evidence type="ECO:0000313" key="8">
    <source>
        <dbReference type="Proteomes" id="UP000195880"/>
    </source>
</evidence>
<evidence type="ECO:0000256" key="5">
    <source>
        <dbReference type="ARBA" id="ARBA00023157"/>
    </source>
</evidence>
<dbReference type="STRING" id="67267.GCA_000716675_05552"/>
<reference evidence="7 8" key="1">
    <citation type="submission" date="2017-05" db="EMBL/GenBank/DDBJ databases">
        <title>Streptomyces alboflavus Genome sequencing and assembly.</title>
        <authorList>
            <person name="Wang Y."/>
            <person name="Du B."/>
            <person name="Ding Y."/>
            <person name="Liu H."/>
            <person name="Hou Q."/>
            <person name="Liu K."/>
            <person name="Wang C."/>
            <person name="Yao L."/>
        </authorList>
    </citation>
    <scope>NUCLEOTIDE SEQUENCE [LARGE SCALE GENOMIC DNA]</scope>
    <source>
        <strain evidence="7 8">MDJK44</strain>
    </source>
</reference>
<feature type="domain" description="Peptidase S1" evidence="6">
    <location>
        <begin position="9"/>
        <end position="127"/>
    </location>
</feature>
<sequence length="136" mass="13539">MREGTSFPTNDYGIVRYTNGSSPAGNVNLYNGSYQEISSAADAVVGQAIKKSGSTTKVTSGSVTAVNVTVNYGDGPVHGMVRTTACSAGGDSGGAHFAGTVALGIHSGSSGCTGTNGSAIHQPVREALSAYGVSVY</sequence>
<keyword evidence="2 7" id="KW-0645">Protease</keyword>
<name>A0A1Z1WSG7_9ACTN</name>
<dbReference type="InterPro" id="IPR001254">
    <property type="entry name" value="Trypsin_dom"/>
</dbReference>